<feature type="region of interest" description="Disordered" evidence="12">
    <location>
        <begin position="473"/>
        <end position="493"/>
    </location>
</feature>
<evidence type="ECO:0000259" key="14">
    <source>
        <dbReference type="PROSITE" id="PS50011"/>
    </source>
</evidence>
<evidence type="ECO:0000256" key="8">
    <source>
        <dbReference type="ARBA" id="ARBA00022840"/>
    </source>
</evidence>
<dbReference type="GO" id="GO:0005886">
    <property type="term" value="C:plasma membrane"/>
    <property type="evidence" value="ECO:0007669"/>
    <property type="project" value="TreeGrafter"/>
</dbReference>
<dbReference type="SMART" id="SM00220">
    <property type="entry name" value="S_TKc"/>
    <property type="match status" value="1"/>
</dbReference>
<protein>
    <recommendedName>
        <fullName evidence="14">Protein kinase domain-containing protein</fullName>
    </recommendedName>
</protein>
<dbReference type="PROSITE" id="PS50011">
    <property type="entry name" value="PROTEIN_KINASE_DOM"/>
    <property type="match status" value="1"/>
</dbReference>
<dbReference type="GO" id="GO:0005509">
    <property type="term" value="F:calcium ion binding"/>
    <property type="evidence" value="ECO:0007669"/>
    <property type="project" value="InterPro"/>
</dbReference>
<feature type="chain" id="PRO_5002349888" description="Protein kinase domain-containing protein" evidence="13">
    <location>
        <begin position="21"/>
        <end position="898"/>
    </location>
</feature>
<dbReference type="InterPro" id="IPR008271">
    <property type="entry name" value="Ser/Thr_kinase_AS"/>
</dbReference>
<keyword evidence="4" id="KW-0808">Transferase</keyword>
<dbReference type="InterPro" id="IPR025287">
    <property type="entry name" value="WAK_GUB"/>
</dbReference>
<dbReference type="PROSITE" id="PS00108">
    <property type="entry name" value="PROTEIN_KINASE_ST"/>
    <property type="match status" value="1"/>
</dbReference>
<keyword evidence="9" id="KW-1015">Disulfide bond</keyword>
<accession>A0A0D9XHA5</accession>
<dbReference type="Gene3D" id="1.10.510.10">
    <property type="entry name" value="Transferase(Phosphotransferase) domain 1"/>
    <property type="match status" value="1"/>
</dbReference>
<evidence type="ECO:0000256" key="11">
    <source>
        <dbReference type="PROSITE-ProRule" id="PRU10141"/>
    </source>
</evidence>
<dbReference type="GO" id="GO:0030247">
    <property type="term" value="F:polysaccharide binding"/>
    <property type="evidence" value="ECO:0007669"/>
    <property type="project" value="InterPro"/>
</dbReference>
<feature type="binding site" evidence="11">
    <location>
        <position position="632"/>
    </location>
    <ligand>
        <name>ATP</name>
        <dbReference type="ChEBI" id="CHEBI:30616"/>
    </ligand>
</feature>
<dbReference type="PROSITE" id="PS01187">
    <property type="entry name" value="EGF_CA"/>
    <property type="match status" value="1"/>
</dbReference>
<name>A0A0D9XHA5_9ORYZ</name>
<reference evidence="15" key="3">
    <citation type="submission" date="2015-04" db="UniProtKB">
        <authorList>
            <consortium name="EnsemblPlants"/>
        </authorList>
    </citation>
    <scope>IDENTIFICATION</scope>
</reference>
<feature type="signal peptide" evidence="13">
    <location>
        <begin position="1"/>
        <end position="20"/>
    </location>
</feature>
<evidence type="ECO:0000256" key="5">
    <source>
        <dbReference type="ARBA" id="ARBA00022729"/>
    </source>
</evidence>
<reference evidence="15 16" key="1">
    <citation type="submission" date="2012-08" db="EMBL/GenBank/DDBJ databases">
        <title>Oryza genome evolution.</title>
        <authorList>
            <person name="Wing R.A."/>
        </authorList>
    </citation>
    <scope>NUCLEOTIDE SEQUENCE</scope>
</reference>
<dbReference type="PANTHER" id="PTHR27005:SF145">
    <property type="entry name" value="OS10G0142600 PROTEIN"/>
    <property type="match status" value="1"/>
</dbReference>
<evidence type="ECO:0000256" key="13">
    <source>
        <dbReference type="SAM" id="SignalP"/>
    </source>
</evidence>
<keyword evidence="2" id="KW-0723">Serine/threonine-protein kinase</keyword>
<reference evidence="16" key="2">
    <citation type="submission" date="2013-12" db="EMBL/GenBank/DDBJ databases">
        <authorList>
            <person name="Yu Y."/>
            <person name="Lee S."/>
            <person name="de Baynast K."/>
            <person name="Wissotski M."/>
            <person name="Liu L."/>
            <person name="Talag J."/>
            <person name="Goicoechea J."/>
            <person name="Angelova A."/>
            <person name="Jetty R."/>
            <person name="Kudrna D."/>
            <person name="Golser W."/>
            <person name="Rivera L."/>
            <person name="Zhang J."/>
            <person name="Wing R."/>
        </authorList>
    </citation>
    <scope>NUCLEOTIDE SEQUENCE</scope>
</reference>
<keyword evidence="6 11" id="KW-0547">Nucleotide-binding</keyword>
<dbReference type="Pfam" id="PF00069">
    <property type="entry name" value="Pkinase"/>
    <property type="match status" value="1"/>
</dbReference>
<dbReference type="Gene3D" id="3.30.200.20">
    <property type="entry name" value="Phosphorylase Kinase, domain 1"/>
    <property type="match status" value="1"/>
</dbReference>
<evidence type="ECO:0000256" key="3">
    <source>
        <dbReference type="ARBA" id="ARBA00022536"/>
    </source>
</evidence>
<dbReference type="InterPro" id="IPR045274">
    <property type="entry name" value="WAK-like"/>
</dbReference>
<dbReference type="InterPro" id="IPR018097">
    <property type="entry name" value="EGF_Ca-bd_CS"/>
</dbReference>
<dbReference type="Pfam" id="PF13947">
    <property type="entry name" value="GUB_WAK_bind"/>
    <property type="match status" value="1"/>
</dbReference>
<dbReference type="AlphaFoldDB" id="A0A0D9XHA5"/>
<dbReference type="InterPro" id="IPR000742">
    <property type="entry name" value="EGF"/>
</dbReference>
<keyword evidence="10" id="KW-0325">Glycoprotein</keyword>
<keyword evidence="16" id="KW-1185">Reference proteome</keyword>
<organism evidence="15 16">
    <name type="scientific">Leersia perrieri</name>
    <dbReference type="NCBI Taxonomy" id="77586"/>
    <lineage>
        <taxon>Eukaryota</taxon>
        <taxon>Viridiplantae</taxon>
        <taxon>Streptophyta</taxon>
        <taxon>Embryophyta</taxon>
        <taxon>Tracheophyta</taxon>
        <taxon>Spermatophyta</taxon>
        <taxon>Magnoliopsida</taxon>
        <taxon>Liliopsida</taxon>
        <taxon>Poales</taxon>
        <taxon>Poaceae</taxon>
        <taxon>BOP clade</taxon>
        <taxon>Oryzoideae</taxon>
        <taxon>Oryzeae</taxon>
        <taxon>Oryzinae</taxon>
        <taxon>Leersia</taxon>
    </lineage>
</organism>
<keyword evidence="5 13" id="KW-0732">Signal</keyword>
<dbReference type="InterPro" id="IPR001881">
    <property type="entry name" value="EGF-like_Ca-bd_dom"/>
</dbReference>
<keyword evidence="3" id="KW-0245">EGF-like domain</keyword>
<evidence type="ECO:0000256" key="9">
    <source>
        <dbReference type="ARBA" id="ARBA00023157"/>
    </source>
</evidence>
<feature type="domain" description="Protein kinase" evidence="14">
    <location>
        <begin position="509"/>
        <end position="842"/>
    </location>
</feature>
<dbReference type="EnsemblPlants" id="LPERR10G00410.1">
    <property type="protein sequence ID" value="LPERR10G00410.1"/>
    <property type="gene ID" value="LPERR10G00410"/>
</dbReference>
<dbReference type="Proteomes" id="UP000032180">
    <property type="component" value="Chromosome 10"/>
</dbReference>
<evidence type="ECO:0000256" key="6">
    <source>
        <dbReference type="ARBA" id="ARBA00022741"/>
    </source>
</evidence>
<evidence type="ECO:0000256" key="1">
    <source>
        <dbReference type="ARBA" id="ARBA00004479"/>
    </source>
</evidence>
<dbReference type="SUPFAM" id="SSF57184">
    <property type="entry name" value="Growth factor receptor domain"/>
    <property type="match status" value="1"/>
</dbReference>
<dbReference type="SMART" id="SM00181">
    <property type="entry name" value="EGF"/>
    <property type="match status" value="2"/>
</dbReference>
<evidence type="ECO:0000256" key="12">
    <source>
        <dbReference type="SAM" id="MobiDB-lite"/>
    </source>
</evidence>
<dbReference type="InterPro" id="IPR011009">
    <property type="entry name" value="Kinase-like_dom_sf"/>
</dbReference>
<dbReference type="Gene3D" id="2.10.25.10">
    <property type="entry name" value="Laminin"/>
    <property type="match status" value="2"/>
</dbReference>
<dbReference type="GO" id="GO:0005524">
    <property type="term" value="F:ATP binding"/>
    <property type="evidence" value="ECO:0007669"/>
    <property type="project" value="UniProtKB-UniRule"/>
</dbReference>
<dbReference type="GO" id="GO:0007166">
    <property type="term" value="P:cell surface receptor signaling pathway"/>
    <property type="evidence" value="ECO:0007669"/>
    <property type="project" value="InterPro"/>
</dbReference>
<feature type="compositionally biased region" description="Polar residues" evidence="12">
    <location>
        <begin position="473"/>
        <end position="484"/>
    </location>
</feature>
<keyword evidence="8 11" id="KW-0067">ATP-binding</keyword>
<dbReference type="PANTHER" id="PTHR27005">
    <property type="entry name" value="WALL-ASSOCIATED RECEPTOR KINASE-LIKE 21"/>
    <property type="match status" value="1"/>
</dbReference>
<dbReference type="GO" id="GO:0004674">
    <property type="term" value="F:protein serine/threonine kinase activity"/>
    <property type="evidence" value="ECO:0007669"/>
    <property type="project" value="UniProtKB-KW"/>
</dbReference>
<dbReference type="InterPro" id="IPR009030">
    <property type="entry name" value="Growth_fac_rcpt_cys_sf"/>
</dbReference>
<evidence type="ECO:0000313" key="15">
    <source>
        <dbReference type="EnsemblPlants" id="LPERR10G00410.1"/>
    </source>
</evidence>
<dbReference type="InterPro" id="IPR049883">
    <property type="entry name" value="NOTCH1_EGF-like"/>
</dbReference>
<comment type="subcellular location">
    <subcellularLocation>
        <location evidence="1">Membrane</location>
        <topology evidence="1">Single-pass type I membrane protein</topology>
    </subcellularLocation>
</comment>
<sequence>MDMASFWLLAGVLLQAAASAAESVTGRASAAGGCQAKCGEVEIPYPFGIGPGCFRSAGFEIACSNTTTSDGGRLVPTLAATSKDIKVKSLVVDPRPEAKVMLPVAYQCYNSSGNVTGSFDGDVQLNDKGVYRISDTRNKFVILGCNTVAWTQNGNSQGRGLYSSLYYTGCVTYCRDSESARDGKCAGVGCCHVDIPPELTDNVVAFQTWPRGAQVDFSPCDYGFLVARDEYRFLRADLNMERNRTMPVWLDWAIRDTDNNASSVSSCPAPDLKKTMLQSGYACVSVNSECVNSTNGPGYYCKCSDGYEGNPYIDDPNKGCKDIDECVRPRDKYPCYGVCRNTEGDYDCSCRAGYQPSGGGPKKQECSPKFPVAARLALGFMASIRRIASHGRGRCNPPVSVIRGRAATWSRRPCRTVGVVIVLAPLCKRGQELTRRAATEDAVHAAALDCPVLVSAGTRATLRVSVWQRQSRRTGQARLTQTTGPRGARSQRAGCTGRVGDVWCDRVRAGRRTTLGSARDGVYTREEHGRQSATAAAHRENRASAVRSGISLGFSFLIVAILFTTMMLQKRKMNEYFRKNGGSVLQKVDNIIIFSKDDLNKILKNDSEVLGQGGFGKVYKGRLKDNTLVAVKTSTEVDVPILVYEFAANGNLKDILHGDANRRVALTLDLRLDIAIESAEGLRYMHSSISHTIRHGDIKPANILLTDKFIAKISDFGTSKLLTADKEFTKIVAGSMGYIDPVFYMTGHLTQKSDVYSFGVVLLELISRKTTVYDKNCSLIIEFQKAYKQANSGMALFDKDIIAIEEDILILEEIGRLALDCLKENIEERPDMKEVTARLMMLRRSRNLTHENYNVSTQRNFEEISFEEVHKSFGDDLSTSSSATLLTQFSSTQEVWNP</sequence>
<dbReference type="STRING" id="77586.A0A0D9XHA5"/>
<proteinExistence type="predicted"/>
<dbReference type="Pfam" id="PF07645">
    <property type="entry name" value="EGF_CA"/>
    <property type="match status" value="1"/>
</dbReference>
<dbReference type="FunFam" id="1.10.510.10:FF:000606">
    <property type="entry name" value="Wall-associated receptor kinase 3"/>
    <property type="match status" value="1"/>
</dbReference>
<evidence type="ECO:0000256" key="7">
    <source>
        <dbReference type="ARBA" id="ARBA00022777"/>
    </source>
</evidence>
<dbReference type="SUPFAM" id="SSF56112">
    <property type="entry name" value="Protein kinase-like (PK-like)"/>
    <property type="match status" value="1"/>
</dbReference>
<keyword evidence="7" id="KW-0418">Kinase</keyword>
<dbReference type="PROSITE" id="PS00107">
    <property type="entry name" value="PROTEIN_KINASE_ATP"/>
    <property type="match status" value="1"/>
</dbReference>
<evidence type="ECO:0000313" key="16">
    <source>
        <dbReference type="Proteomes" id="UP000032180"/>
    </source>
</evidence>
<dbReference type="HOGENOM" id="CLU_000288_43_5_1"/>
<dbReference type="SMART" id="SM00179">
    <property type="entry name" value="EGF_CA"/>
    <property type="match status" value="1"/>
</dbReference>
<dbReference type="InterPro" id="IPR017441">
    <property type="entry name" value="Protein_kinase_ATP_BS"/>
</dbReference>
<dbReference type="InterPro" id="IPR000719">
    <property type="entry name" value="Prot_kinase_dom"/>
</dbReference>
<dbReference type="Gramene" id="LPERR10G00410.1">
    <property type="protein sequence ID" value="LPERR10G00410.1"/>
    <property type="gene ID" value="LPERR10G00410"/>
</dbReference>
<dbReference type="CDD" id="cd00054">
    <property type="entry name" value="EGF_CA"/>
    <property type="match status" value="1"/>
</dbReference>
<evidence type="ECO:0000256" key="4">
    <source>
        <dbReference type="ARBA" id="ARBA00022679"/>
    </source>
</evidence>
<evidence type="ECO:0000256" key="10">
    <source>
        <dbReference type="ARBA" id="ARBA00023180"/>
    </source>
</evidence>
<evidence type="ECO:0000256" key="2">
    <source>
        <dbReference type="ARBA" id="ARBA00022527"/>
    </source>
</evidence>